<feature type="binding site" evidence="9">
    <location>
        <begin position="35"/>
        <end position="37"/>
    </location>
    <ligand>
        <name>substrate</name>
    </ligand>
</feature>
<feature type="binding site" evidence="9">
    <location>
        <position position="276"/>
    </location>
    <ligand>
        <name>K(+)</name>
        <dbReference type="ChEBI" id="CHEBI:29103"/>
    </ligand>
</feature>
<dbReference type="InterPro" id="IPR011611">
    <property type="entry name" value="PfkB_dom"/>
</dbReference>
<comment type="activity regulation">
    <text evidence="9">Activated by a monovalent cation that binds near, but not in, the active site. The most likely occupant of the site in vivo is potassium. Ion binding induces a conformational change that may alter substrate affinity.</text>
</comment>
<dbReference type="RefSeq" id="WP_377938998.1">
    <property type="nucleotide sequence ID" value="NZ_JBHTHQ010000021.1"/>
</dbReference>
<dbReference type="Proteomes" id="UP001597036">
    <property type="component" value="Unassembled WGS sequence"/>
</dbReference>
<keyword evidence="7 9" id="KW-0630">Potassium</keyword>
<dbReference type="SUPFAM" id="SSF53613">
    <property type="entry name" value="Ribokinase-like"/>
    <property type="match status" value="1"/>
</dbReference>
<evidence type="ECO:0000256" key="5">
    <source>
        <dbReference type="ARBA" id="ARBA00022840"/>
    </source>
</evidence>
<feature type="binding site" evidence="9">
    <location>
        <position position="274"/>
    </location>
    <ligand>
        <name>K(+)</name>
        <dbReference type="ChEBI" id="CHEBI:29103"/>
    </ligand>
</feature>
<reference evidence="12" key="1">
    <citation type="journal article" date="2019" name="Int. J. Syst. Evol. Microbiol.">
        <title>The Global Catalogue of Microorganisms (GCM) 10K type strain sequencing project: providing services to taxonomists for standard genome sequencing and annotation.</title>
        <authorList>
            <consortium name="The Broad Institute Genomics Platform"/>
            <consortium name="The Broad Institute Genome Sequencing Center for Infectious Disease"/>
            <person name="Wu L."/>
            <person name="Ma J."/>
        </authorList>
    </citation>
    <scope>NUCLEOTIDE SEQUENCE [LARGE SCALE GENOMIC DNA]</scope>
    <source>
        <strain evidence="12">CCM 8604</strain>
    </source>
</reference>
<evidence type="ECO:0000256" key="3">
    <source>
        <dbReference type="ARBA" id="ARBA00022741"/>
    </source>
</evidence>
<evidence type="ECO:0000256" key="4">
    <source>
        <dbReference type="ARBA" id="ARBA00022777"/>
    </source>
</evidence>
<keyword evidence="9" id="KW-0963">Cytoplasm</keyword>
<comment type="catalytic activity">
    <reaction evidence="9">
        <text>D-ribose + ATP = D-ribose 5-phosphate + ADP + H(+)</text>
        <dbReference type="Rhea" id="RHEA:13697"/>
        <dbReference type="ChEBI" id="CHEBI:15378"/>
        <dbReference type="ChEBI" id="CHEBI:30616"/>
        <dbReference type="ChEBI" id="CHEBI:47013"/>
        <dbReference type="ChEBI" id="CHEBI:78346"/>
        <dbReference type="ChEBI" id="CHEBI:456216"/>
        <dbReference type="EC" id="2.7.1.15"/>
    </reaction>
</comment>
<keyword evidence="4 9" id="KW-0418">Kinase</keyword>
<dbReference type="Gene3D" id="3.40.1190.20">
    <property type="match status" value="1"/>
</dbReference>
<keyword evidence="3 9" id="KW-0547">Nucleotide-binding</keyword>
<evidence type="ECO:0000256" key="6">
    <source>
        <dbReference type="ARBA" id="ARBA00022842"/>
    </source>
</evidence>
<keyword evidence="2 9" id="KW-0479">Metal-binding</keyword>
<feature type="binding site" evidence="9">
    <location>
        <position position="209"/>
    </location>
    <ligand>
        <name>ATP</name>
        <dbReference type="ChEBI" id="CHEBI:30616"/>
    </ligand>
</feature>
<keyword evidence="12" id="KW-1185">Reference proteome</keyword>
<feature type="binding site" evidence="9">
    <location>
        <position position="313"/>
    </location>
    <ligand>
        <name>K(+)</name>
        <dbReference type="ChEBI" id="CHEBI:29103"/>
    </ligand>
</feature>
<comment type="cofactor">
    <cofactor evidence="9">
        <name>Mg(2+)</name>
        <dbReference type="ChEBI" id="CHEBI:18420"/>
    </cofactor>
    <text evidence="9">Requires a divalent cation, most likely magnesium in vivo, as an electrophilic catalyst to aid phosphoryl group transfer. It is the chelate of the metal and the nucleotide that is the actual substrate.</text>
</comment>
<comment type="pathway">
    <text evidence="9">Carbohydrate metabolism; D-ribose degradation; D-ribose 5-phosphate from beta-D-ribopyranose: step 2/2.</text>
</comment>
<dbReference type="HAMAP" id="MF_01987">
    <property type="entry name" value="Ribokinase"/>
    <property type="match status" value="1"/>
</dbReference>
<dbReference type="PANTHER" id="PTHR10584:SF166">
    <property type="entry name" value="RIBOKINASE"/>
    <property type="match status" value="1"/>
</dbReference>
<evidence type="ECO:0000256" key="2">
    <source>
        <dbReference type="ARBA" id="ARBA00022723"/>
    </source>
</evidence>
<accession>A0ABW2Y4Y3</accession>
<comment type="subunit">
    <text evidence="9">Homodimer.</text>
</comment>
<feature type="active site" description="Proton acceptor" evidence="9">
    <location>
        <position position="280"/>
    </location>
</feature>
<dbReference type="PRINTS" id="PR00990">
    <property type="entry name" value="RIBOKINASE"/>
</dbReference>
<keyword evidence="1 9" id="KW-0808">Transferase</keyword>
<keyword evidence="6 9" id="KW-0460">Magnesium</keyword>
<dbReference type="InterPro" id="IPR002139">
    <property type="entry name" value="Ribo/fructo_kinase"/>
</dbReference>
<dbReference type="Pfam" id="PF00294">
    <property type="entry name" value="PfkB"/>
    <property type="match status" value="1"/>
</dbReference>
<organism evidence="11 12">
    <name type="scientific">Alloscardovia venturai</name>
    <dbReference type="NCBI Taxonomy" id="1769421"/>
    <lineage>
        <taxon>Bacteria</taxon>
        <taxon>Bacillati</taxon>
        <taxon>Actinomycetota</taxon>
        <taxon>Actinomycetes</taxon>
        <taxon>Bifidobacteriales</taxon>
        <taxon>Bifidobacteriaceae</taxon>
        <taxon>Alloscardovia</taxon>
    </lineage>
</organism>
<evidence type="ECO:0000259" key="10">
    <source>
        <dbReference type="Pfam" id="PF00294"/>
    </source>
</evidence>
<comment type="subcellular location">
    <subcellularLocation>
        <location evidence="9">Cytoplasm</location>
    </subcellularLocation>
</comment>
<feature type="binding site" evidence="9">
    <location>
        <position position="164"/>
    </location>
    <ligand>
        <name>substrate</name>
    </ligand>
</feature>
<dbReference type="PANTHER" id="PTHR10584">
    <property type="entry name" value="SUGAR KINASE"/>
    <property type="match status" value="1"/>
</dbReference>
<comment type="caution">
    <text evidence="9">Lacks conserved residue(s) required for the propagation of feature annotation.</text>
</comment>
<dbReference type="EC" id="2.7.1.15" evidence="9"/>
<evidence type="ECO:0000313" key="11">
    <source>
        <dbReference type="EMBL" id="MFD0705307.1"/>
    </source>
</evidence>
<dbReference type="GO" id="GO:0004747">
    <property type="term" value="F:ribokinase activity"/>
    <property type="evidence" value="ECO:0007669"/>
    <property type="project" value="UniProtKB-EC"/>
</dbReference>
<dbReference type="InterPro" id="IPR029056">
    <property type="entry name" value="Ribokinase-like"/>
</dbReference>
<feature type="domain" description="Carbohydrate kinase PfkB" evidence="10">
    <location>
        <begin position="27"/>
        <end position="319"/>
    </location>
</feature>
<name>A0ABW2Y4Y3_9BIFI</name>
<evidence type="ECO:0000256" key="8">
    <source>
        <dbReference type="ARBA" id="ARBA00023277"/>
    </source>
</evidence>
<feature type="binding site" evidence="9">
    <location>
        <position position="315"/>
    </location>
    <ligand>
        <name>K(+)</name>
        <dbReference type="ChEBI" id="CHEBI:29103"/>
    </ligand>
</feature>
<evidence type="ECO:0000256" key="7">
    <source>
        <dbReference type="ARBA" id="ARBA00022958"/>
    </source>
</evidence>
<protein>
    <recommendedName>
        <fullName evidence="9">Ribokinase</fullName>
        <shortName evidence="9">RK</shortName>
        <ecNumber evidence="9">2.7.1.15</ecNumber>
    </recommendedName>
</protein>
<feature type="binding site" evidence="9">
    <location>
        <position position="310"/>
    </location>
    <ligand>
        <name>K(+)</name>
        <dbReference type="ChEBI" id="CHEBI:29103"/>
    </ligand>
</feature>
<comment type="similarity">
    <text evidence="9">Belongs to the carbohydrate kinase PfkB family. Ribokinase subfamily.</text>
</comment>
<keyword evidence="8 9" id="KW-0119">Carbohydrate metabolism</keyword>
<feature type="binding site" evidence="9">
    <location>
        <position position="319"/>
    </location>
    <ligand>
        <name>K(+)</name>
        <dbReference type="ChEBI" id="CHEBI:29103"/>
    </ligand>
</feature>
<evidence type="ECO:0000256" key="1">
    <source>
        <dbReference type="ARBA" id="ARBA00022679"/>
    </source>
</evidence>
<dbReference type="EMBL" id="JBHTHQ010000021">
    <property type="protein sequence ID" value="MFD0705307.1"/>
    <property type="molecule type" value="Genomic_DNA"/>
</dbReference>
<feature type="binding site" evidence="9">
    <location>
        <begin position="279"/>
        <end position="280"/>
    </location>
    <ligand>
        <name>ATP</name>
        <dbReference type="ChEBI" id="CHEBI:30616"/>
    </ligand>
</feature>
<dbReference type="CDD" id="cd01174">
    <property type="entry name" value="ribokinase"/>
    <property type="match status" value="1"/>
</dbReference>
<feature type="binding site" evidence="9">
    <location>
        <begin position="248"/>
        <end position="253"/>
    </location>
    <ligand>
        <name>ATP</name>
        <dbReference type="ChEBI" id="CHEBI:30616"/>
    </ligand>
</feature>
<evidence type="ECO:0000313" key="12">
    <source>
        <dbReference type="Proteomes" id="UP001597036"/>
    </source>
</evidence>
<dbReference type="InterPro" id="IPR011877">
    <property type="entry name" value="Ribokinase"/>
</dbReference>
<evidence type="ECO:0000256" key="9">
    <source>
        <dbReference type="HAMAP-Rule" id="MF_01987"/>
    </source>
</evidence>
<feature type="binding site" evidence="9">
    <location>
        <begin position="63"/>
        <end position="67"/>
    </location>
    <ligand>
        <name>substrate</name>
    </ligand>
</feature>
<keyword evidence="5 9" id="KW-0067">ATP-binding</keyword>
<sequence length="331" mass="34522">MNDSQVKTSTMTDSNHALDNLKNIDGRVAIVGSMNADYTVRTERLPLPGETINGSQLDILPGGKSSNQAASAALLGAQVGMFGALGNDYNGEFLESKLRGAGVDTSHIARVDGPSGTTVITVSESDGENTIVYSAGANHKVTSDYVREHASDLTSYTVLGLCLESPMDAVIEAARTAHRAGMTVLLNDSPFMANLPTELVENVDVLLANEHEIAQIAHLDPDTDWLHADWGQVAQALSNLGFTRVIVTLGSVGSVVLDNGEVSHIDAVRVSAVDTTGCGDSYMGTVLAGLASGFTLDDSARMAAFVSAYAACGYGAQASYGTAQQVGDFFA</sequence>
<comment type="function">
    <text evidence="9">Catalyzes the phosphorylation of ribose at O-5 in a reaction requiring ATP and magnesium. The resulting D-ribose-5-phosphate can then be used either for sythesis of nucleotides, histidine, and tryptophan, or as a component of the pentose phosphate pathway.</text>
</comment>
<proteinExistence type="inferred from homology"/>
<comment type="caution">
    <text evidence="11">The sequence shown here is derived from an EMBL/GenBank/DDBJ whole genome shotgun (WGS) entry which is preliminary data.</text>
</comment>
<feature type="binding site" evidence="9">
    <location>
        <position position="280"/>
    </location>
    <ligand>
        <name>substrate</name>
    </ligand>
</feature>
<gene>
    <name evidence="9" type="primary">rbsK</name>
    <name evidence="11" type="ORF">ACFQY8_06065</name>
</gene>